<gene>
    <name evidence="7" type="ordered locus">Mhun_2167</name>
</gene>
<protein>
    <submittedName>
        <fullName evidence="7">Radical SAM</fullName>
    </submittedName>
</protein>
<dbReference type="PROSITE" id="PS51918">
    <property type="entry name" value="RADICAL_SAM"/>
    <property type="match status" value="1"/>
</dbReference>
<proteinExistence type="predicted"/>
<evidence type="ECO:0000256" key="4">
    <source>
        <dbReference type="ARBA" id="ARBA00023004"/>
    </source>
</evidence>
<comment type="cofactor">
    <cofactor evidence="1">
        <name>[4Fe-4S] cluster</name>
        <dbReference type="ChEBI" id="CHEBI:49883"/>
    </cofactor>
</comment>
<dbReference type="STRING" id="323259.Mhun_2167"/>
<keyword evidence="5" id="KW-0411">Iron-sulfur</keyword>
<keyword evidence="8" id="KW-1185">Reference proteome</keyword>
<feature type="domain" description="Radical SAM core" evidence="6">
    <location>
        <begin position="161"/>
        <end position="397"/>
    </location>
</feature>
<dbReference type="eggNOG" id="arCOG01356">
    <property type="taxonomic scope" value="Archaea"/>
</dbReference>
<dbReference type="SMART" id="SM00729">
    <property type="entry name" value="Elp3"/>
    <property type="match status" value="1"/>
</dbReference>
<reference evidence="8" key="1">
    <citation type="journal article" date="2016" name="Stand. Genomic Sci.">
        <title>Complete genome sequence of Methanospirillum hungatei type strain JF1.</title>
        <authorList>
            <person name="Gunsalus R.P."/>
            <person name="Cook L.E."/>
            <person name="Crable B."/>
            <person name="Rohlin L."/>
            <person name="McDonald E."/>
            <person name="Mouttaki H."/>
            <person name="Sieber J.R."/>
            <person name="Poweleit N."/>
            <person name="Zhou H."/>
            <person name="Lapidus A.L."/>
            <person name="Daligault H.E."/>
            <person name="Land M."/>
            <person name="Gilna P."/>
            <person name="Ivanova N."/>
            <person name="Kyrpides N."/>
            <person name="Culley D.E."/>
            <person name="McInerney M.J."/>
        </authorList>
    </citation>
    <scope>NUCLEOTIDE SEQUENCE [LARGE SCALE GENOMIC DNA]</scope>
    <source>
        <strain evidence="8">ATCC 27890 / DSM 864 / NBRC 100397 / JF-1</strain>
    </source>
</reference>
<dbReference type="SFLD" id="SFLDG01082">
    <property type="entry name" value="B12-binding_domain_containing"/>
    <property type="match status" value="1"/>
</dbReference>
<dbReference type="EMBL" id="CP000254">
    <property type="protein sequence ID" value="ABD41872.1"/>
    <property type="molecule type" value="Genomic_DNA"/>
</dbReference>
<sequence length="444" mass="49096">MRSRKSDVMVGAPGLYTYGAMRIGGIIRDAGFHPQITRNISQIHGDQVFLSLFSTLHLLDPAVKEVVKRIQQKGGECIIGGPVSSGPEMVLGELHPDLVVCGEGEEAVRCILDRTGDQTDHADCPNCAYIEDGRVIKTEQKRAQDLSFPLPLIPDDIAAQDIRGAQTYIETHRGCFGRCGFCQVPRVFGRRIRSRELDEILKEVKAFQKKGVRRLALIGGTGSLYRSKEGEVNSDAFISLLEGISSIMGPKNVSCPDIRADCLTDEVLEAVRAHTIGWIFFGIESGSEKMLGLMQKGIPIDKVRDAIEQCRQYGVKPAGSFITGYPGEEEEDFQATKDLMEELTLDDVFISIAEPIPSTPLAEVVCSQNPDMDLVSVPHTGEYAGLHLSEAEARAFDLMLHADMCRPVPRITQDVHYNAYLEEARKQGADIRNVTRLIRRYYSA</sequence>
<dbReference type="SUPFAM" id="SSF102114">
    <property type="entry name" value="Radical SAM enzymes"/>
    <property type="match status" value="1"/>
</dbReference>
<dbReference type="InterPro" id="IPR023404">
    <property type="entry name" value="rSAM_horseshoe"/>
</dbReference>
<dbReference type="PANTHER" id="PTHR43409">
    <property type="entry name" value="ANAEROBIC MAGNESIUM-PROTOPORPHYRIN IX MONOMETHYL ESTER CYCLASE-RELATED"/>
    <property type="match status" value="1"/>
</dbReference>
<dbReference type="InParanoid" id="Q2FRN7"/>
<accession>Q2FRN7</accession>
<dbReference type="SFLD" id="SFLDS00029">
    <property type="entry name" value="Radical_SAM"/>
    <property type="match status" value="1"/>
</dbReference>
<keyword evidence="2" id="KW-0949">S-adenosyl-L-methionine</keyword>
<dbReference type="Gene3D" id="3.80.30.20">
    <property type="entry name" value="tm_1862 like domain"/>
    <property type="match status" value="1"/>
</dbReference>
<name>Q2FRN7_METHJ</name>
<dbReference type="InterPro" id="IPR058240">
    <property type="entry name" value="rSAM_sf"/>
</dbReference>
<evidence type="ECO:0000256" key="2">
    <source>
        <dbReference type="ARBA" id="ARBA00022691"/>
    </source>
</evidence>
<evidence type="ECO:0000256" key="1">
    <source>
        <dbReference type="ARBA" id="ARBA00001966"/>
    </source>
</evidence>
<dbReference type="GeneID" id="3922600"/>
<dbReference type="CDD" id="cd01335">
    <property type="entry name" value="Radical_SAM"/>
    <property type="match status" value="1"/>
</dbReference>
<dbReference type="RefSeq" id="WP_011449130.1">
    <property type="nucleotide sequence ID" value="NC_007796.1"/>
</dbReference>
<dbReference type="PANTHER" id="PTHR43409:SF17">
    <property type="entry name" value="METHYLTHIOTRANSFERASE MJ0865-RELATED"/>
    <property type="match status" value="1"/>
</dbReference>
<evidence type="ECO:0000256" key="5">
    <source>
        <dbReference type="ARBA" id="ARBA00023014"/>
    </source>
</evidence>
<dbReference type="InterPro" id="IPR006638">
    <property type="entry name" value="Elp3/MiaA/NifB-like_rSAM"/>
</dbReference>
<dbReference type="InterPro" id="IPR007197">
    <property type="entry name" value="rSAM"/>
</dbReference>
<dbReference type="SFLD" id="SFLDG01217">
    <property type="entry name" value="B12-binding_methylthiotransfer"/>
    <property type="match status" value="1"/>
</dbReference>
<dbReference type="GO" id="GO:0046872">
    <property type="term" value="F:metal ion binding"/>
    <property type="evidence" value="ECO:0007669"/>
    <property type="project" value="UniProtKB-KW"/>
</dbReference>
<dbReference type="EnsemblBacteria" id="ABD41872">
    <property type="protein sequence ID" value="ABD41872"/>
    <property type="gene ID" value="Mhun_2167"/>
</dbReference>
<dbReference type="Gene3D" id="3.40.50.280">
    <property type="entry name" value="Cobalamin-binding domain"/>
    <property type="match status" value="1"/>
</dbReference>
<dbReference type="Proteomes" id="UP000001941">
    <property type="component" value="Chromosome"/>
</dbReference>
<dbReference type="Pfam" id="PF04055">
    <property type="entry name" value="Radical_SAM"/>
    <property type="match status" value="1"/>
</dbReference>
<dbReference type="KEGG" id="mhu:Mhun_2167"/>
<dbReference type="InterPro" id="IPR051198">
    <property type="entry name" value="BchE-like"/>
</dbReference>
<dbReference type="AlphaFoldDB" id="Q2FRN7"/>
<dbReference type="GO" id="GO:0051536">
    <property type="term" value="F:iron-sulfur cluster binding"/>
    <property type="evidence" value="ECO:0007669"/>
    <property type="project" value="UniProtKB-KW"/>
</dbReference>
<evidence type="ECO:0000256" key="3">
    <source>
        <dbReference type="ARBA" id="ARBA00022723"/>
    </source>
</evidence>
<evidence type="ECO:0000313" key="7">
    <source>
        <dbReference type="EMBL" id="ABD41872.1"/>
    </source>
</evidence>
<dbReference type="NCBIfam" id="TIGR04014">
    <property type="entry name" value="B12_SAM_MJ_0865"/>
    <property type="match status" value="1"/>
</dbReference>
<dbReference type="HOGENOM" id="CLU_600805_0_0_2"/>
<organism evidence="7 8">
    <name type="scientific">Methanospirillum hungatei JF-1 (strain ATCC 27890 / DSM 864 / NBRC 100397 / JF-1)</name>
    <dbReference type="NCBI Taxonomy" id="323259"/>
    <lineage>
        <taxon>Archaea</taxon>
        <taxon>Methanobacteriati</taxon>
        <taxon>Methanobacteriota</taxon>
        <taxon>Stenosarchaea group</taxon>
        <taxon>Methanomicrobia</taxon>
        <taxon>Methanomicrobiales</taxon>
        <taxon>Methanospirillaceae</taxon>
        <taxon>Methanospirillum</taxon>
    </lineage>
</organism>
<keyword evidence="4" id="KW-0408">Iron</keyword>
<dbReference type="InterPro" id="IPR023979">
    <property type="entry name" value="CHP04014_B12-bd/rSAM"/>
</dbReference>
<evidence type="ECO:0000259" key="6">
    <source>
        <dbReference type="PROSITE" id="PS51918"/>
    </source>
</evidence>
<dbReference type="GO" id="GO:0003824">
    <property type="term" value="F:catalytic activity"/>
    <property type="evidence" value="ECO:0007669"/>
    <property type="project" value="InterPro"/>
</dbReference>
<keyword evidence="3" id="KW-0479">Metal-binding</keyword>
<evidence type="ECO:0000313" key="8">
    <source>
        <dbReference type="Proteomes" id="UP000001941"/>
    </source>
</evidence>
<dbReference type="OrthoDB" id="358785at2157"/>